<feature type="region of interest" description="Disordered" evidence="1">
    <location>
        <begin position="114"/>
        <end position="161"/>
    </location>
</feature>
<proteinExistence type="predicted"/>
<dbReference type="AlphaFoldDB" id="A0A8C0ZMP1"/>
<accession>A0A8C0ZMP1</accession>
<feature type="compositionally biased region" description="Low complexity" evidence="1">
    <location>
        <begin position="1"/>
        <end position="15"/>
    </location>
</feature>
<organism evidence="2">
    <name type="scientific">Castor canadensis</name>
    <name type="common">American beaver</name>
    <dbReference type="NCBI Taxonomy" id="51338"/>
    <lineage>
        <taxon>Eukaryota</taxon>
        <taxon>Metazoa</taxon>
        <taxon>Chordata</taxon>
        <taxon>Craniata</taxon>
        <taxon>Vertebrata</taxon>
        <taxon>Euteleostomi</taxon>
        <taxon>Mammalia</taxon>
        <taxon>Eutheria</taxon>
        <taxon>Euarchontoglires</taxon>
        <taxon>Glires</taxon>
        <taxon>Rodentia</taxon>
        <taxon>Castorimorpha</taxon>
        <taxon>Castoridae</taxon>
        <taxon>Castor</taxon>
    </lineage>
</organism>
<feature type="compositionally biased region" description="Polar residues" evidence="1">
    <location>
        <begin position="16"/>
        <end position="36"/>
    </location>
</feature>
<sequence length="161" mass="17299">MYGTTPPKTMAPAATQETSWCSGTRSQSKPSASIPSTRAFLPPADVHLAQAPAFSPALERSRCQSPPHCCHYPAQSSTTPAWQGRTRVKNWQKLGPDAPVPDLEPRGRAWGAVREGLRTHSPGGRHPSRAHRGASGRLGELETRTQTSERCTAGRSGAHSQ</sequence>
<name>A0A8C0ZMP1_CASCN</name>
<dbReference type="Ensembl" id="ENSCCNT00000005581.1">
    <property type="protein sequence ID" value="ENSCCNP00000004262.1"/>
    <property type="gene ID" value="ENSCCNG00000004519.1"/>
</dbReference>
<evidence type="ECO:0000256" key="1">
    <source>
        <dbReference type="SAM" id="MobiDB-lite"/>
    </source>
</evidence>
<feature type="region of interest" description="Disordered" evidence="1">
    <location>
        <begin position="1"/>
        <end position="37"/>
    </location>
</feature>
<reference evidence="2" key="1">
    <citation type="submission" date="2023-09" db="UniProtKB">
        <authorList>
            <consortium name="Ensembl"/>
        </authorList>
    </citation>
    <scope>IDENTIFICATION</scope>
</reference>
<evidence type="ECO:0000313" key="2">
    <source>
        <dbReference type="Ensembl" id="ENSCCNP00000004262.1"/>
    </source>
</evidence>
<protein>
    <submittedName>
        <fullName evidence="2">Uncharacterized protein</fullName>
    </submittedName>
</protein>